<dbReference type="Proteomes" id="UP000193067">
    <property type="component" value="Unassembled WGS sequence"/>
</dbReference>
<dbReference type="OrthoDB" id="3266391at2759"/>
<feature type="compositionally biased region" description="Polar residues" evidence="1">
    <location>
        <begin position="108"/>
        <end position="123"/>
    </location>
</feature>
<dbReference type="GO" id="GO:0007166">
    <property type="term" value="P:cell surface receptor signaling pathway"/>
    <property type="evidence" value="ECO:0007669"/>
    <property type="project" value="InterPro"/>
</dbReference>
<reference evidence="2 3" key="1">
    <citation type="journal article" date="2015" name="Biotechnol. Biofuels">
        <title>Enhanced degradation of softwood versus hardwood by the white-rot fungus Pycnoporus coccineus.</title>
        <authorList>
            <person name="Couturier M."/>
            <person name="Navarro D."/>
            <person name="Chevret D."/>
            <person name="Henrissat B."/>
            <person name="Piumi F."/>
            <person name="Ruiz-Duenas F.J."/>
            <person name="Martinez A.T."/>
            <person name="Grigoriev I.V."/>
            <person name="Riley R."/>
            <person name="Lipzen A."/>
            <person name="Berrin J.G."/>
            <person name="Master E.R."/>
            <person name="Rosso M.N."/>
        </authorList>
    </citation>
    <scope>NUCLEOTIDE SEQUENCE [LARGE SCALE GENOMIC DNA]</scope>
    <source>
        <strain evidence="2 3">BRFM310</strain>
    </source>
</reference>
<dbReference type="CDD" id="cd21037">
    <property type="entry name" value="MLKL_NTD"/>
    <property type="match status" value="1"/>
</dbReference>
<feature type="compositionally biased region" description="Basic and acidic residues" evidence="1">
    <location>
        <begin position="44"/>
        <end position="53"/>
    </location>
</feature>
<dbReference type="AlphaFoldDB" id="A0A1Y2I4W3"/>
<proteinExistence type="predicted"/>
<dbReference type="EMBL" id="KZ084252">
    <property type="protein sequence ID" value="OSC96174.1"/>
    <property type="molecule type" value="Genomic_DNA"/>
</dbReference>
<protein>
    <submittedName>
        <fullName evidence="2">Uncharacterized protein</fullName>
    </submittedName>
</protein>
<name>A0A1Y2I4W3_TRAC3</name>
<accession>A0A1Y2I4W3</accession>
<feature type="region of interest" description="Disordered" evidence="1">
    <location>
        <begin position="1"/>
        <end position="194"/>
    </location>
</feature>
<evidence type="ECO:0000256" key="1">
    <source>
        <dbReference type="SAM" id="MobiDB-lite"/>
    </source>
</evidence>
<gene>
    <name evidence="2" type="ORF">PYCCODRAFT_1482029</name>
</gene>
<dbReference type="InterPro" id="IPR059179">
    <property type="entry name" value="MLKL-like_MCAfunc"/>
</dbReference>
<dbReference type="InterPro" id="IPR036537">
    <property type="entry name" value="Adaptor_Cbl_N_dom_sf"/>
</dbReference>
<organism evidence="2 3">
    <name type="scientific">Trametes coccinea (strain BRFM310)</name>
    <name type="common">Pycnoporus coccineus</name>
    <dbReference type="NCBI Taxonomy" id="1353009"/>
    <lineage>
        <taxon>Eukaryota</taxon>
        <taxon>Fungi</taxon>
        <taxon>Dikarya</taxon>
        <taxon>Basidiomycota</taxon>
        <taxon>Agaricomycotina</taxon>
        <taxon>Agaricomycetes</taxon>
        <taxon>Polyporales</taxon>
        <taxon>Polyporaceae</taxon>
        <taxon>Trametes</taxon>
    </lineage>
</organism>
<evidence type="ECO:0000313" key="2">
    <source>
        <dbReference type="EMBL" id="OSC96174.1"/>
    </source>
</evidence>
<evidence type="ECO:0000313" key="3">
    <source>
        <dbReference type="Proteomes" id="UP000193067"/>
    </source>
</evidence>
<keyword evidence="3" id="KW-1185">Reference proteome</keyword>
<sequence length="340" mass="37161">MAPPCLRNRWGKYRSSSASRDSVLPIPNADASAAESAPPLRPSLHSDRQEQKPPKPQAGILSRWWSTLRPRSAPPDVRSAGIHTPLQETERQYSPTPRHAHAHEGPQETAQQKETSPATTAQAQDLPLPASTEGTIGVVDDRSSAATPLDQQRLSVVGSERDRSPGTHKCPPELASEKKSPLHMGTLGPDVEEVPRQPVRPERHLGRTLMNGLKITLNVMKEASAAFPPLQSVAGGLLAIVDVVEQVSTNEADIRTVEAYVVQLNNMVSPTSLPPMAQWPSEFKKRLDDFVKELKKIEQDMQCLASETRAGRVVNARERAGKVSEHVQSLGRVVQTFIVS</sequence>
<feature type="compositionally biased region" description="Polar residues" evidence="1">
    <location>
        <begin position="144"/>
        <end position="154"/>
    </location>
</feature>
<dbReference type="Gene3D" id="1.20.930.20">
    <property type="entry name" value="Adaptor protein Cbl, N-terminal domain"/>
    <property type="match status" value="1"/>
</dbReference>